<dbReference type="InterPro" id="IPR010994">
    <property type="entry name" value="RuvA_2-like"/>
</dbReference>
<comment type="caution">
    <text evidence="3">The sequence shown here is derived from an EMBL/GenBank/DDBJ whole genome shotgun (WGS) entry which is preliminary data.</text>
</comment>
<dbReference type="OrthoDB" id="981124at2"/>
<dbReference type="SUPFAM" id="SSF47781">
    <property type="entry name" value="RuvA domain 2-like"/>
    <property type="match status" value="3"/>
</dbReference>
<dbReference type="RefSeq" id="WP_153090707.1">
    <property type="nucleotide sequence ID" value="NZ_VZAH01000078.1"/>
</dbReference>
<dbReference type="PANTHER" id="PTHR21180:SF32">
    <property type="entry name" value="ENDONUCLEASE_EXONUCLEASE_PHOSPHATASE FAMILY DOMAIN-CONTAINING PROTEIN 1"/>
    <property type="match status" value="1"/>
</dbReference>
<dbReference type="AlphaFoldDB" id="A0A6G1VLA0"/>
<accession>A0A6G1VLA0</accession>
<sequence>MKFKDIFYLQKKDRQALLTLLAIMIVCVSLTFLIQEKQNDAPVTSQLDSTNSNQEKDASSAKIHHASKSHPLYSKEEGMVHELFPFDPNTASAEDFERLGLESWQARSIIRFREKGGIFSRPSDFARVYGITKKTYEVLLPFIQIADDYKPAADFYGKEGYGRSGRRNTPYYNNRGNDDTKVYSYPHKLRANEHIEINGADTTLLMKIPGIGSYYASRIVRYRERLGGFASAQQLEEIDGLPESSISYIKIDEQQIRKMNLNKLTLNQLKKHPYLNFYQAKEICDYRRLKGPLHSIEDLKLLKDFPPDEIERLKPYICF</sequence>
<evidence type="ECO:0000313" key="4">
    <source>
        <dbReference type="Proteomes" id="UP000477980"/>
    </source>
</evidence>
<evidence type="ECO:0000256" key="1">
    <source>
        <dbReference type="SAM" id="MobiDB-lite"/>
    </source>
</evidence>
<evidence type="ECO:0000256" key="2">
    <source>
        <dbReference type="SAM" id="Phobius"/>
    </source>
</evidence>
<keyword evidence="2" id="KW-1133">Transmembrane helix</keyword>
<dbReference type="Pfam" id="PF12836">
    <property type="entry name" value="HHH_3"/>
    <property type="match status" value="3"/>
</dbReference>
<protein>
    <submittedName>
        <fullName evidence="3">Helix-hairpin-helix domain-containing protein</fullName>
    </submittedName>
</protein>
<dbReference type="GO" id="GO:0015628">
    <property type="term" value="P:protein secretion by the type II secretion system"/>
    <property type="evidence" value="ECO:0007669"/>
    <property type="project" value="TreeGrafter"/>
</dbReference>
<name>A0A6G1VLA0_9BACT</name>
<keyword evidence="2" id="KW-0812">Transmembrane</keyword>
<dbReference type="InterPro" id="IPR051675">
    <property type="entry name" value="Endo/Exo/Phosphatase_dom_1"/>
</dbReference>
<reference evidence="3 4" key="1">
    <citation type="submission" date="2019-09" db="EMBL/GenBank/DDBJ databases">
        <title>Distinct polysaccharide growth profiles of human intestinal Prevotella copri isolates.</title>
        <authorList>
            <person name="Fehlner-Peach H."/>
            <person name="Magnabosco C."/>
            <person name="Raghavan V."/>
            <person name="Scher J.U."/>
            <person name="Tett A."/>
            <person name="Cox L.M."/>
            <person name="Gottsegen C."/>
            <person name="Watters A."/>
            <person name="Wiltshire- Gordon J.D."/>
            <person name="Segata N."/>
            <person name="Bonneau R."/>
            <person name="Littman D.R."/>
        </authorList>
    </citation>
    <scope>NUCLEOTIDE SEQUENCE [LARGE SCALE GENOMIC DNA]</scope>
    <source>
        <strain evidence="4">iAA917</strain>
    </source>
</reference>
<dbReference type="PANTHER" id="PTHR21180">
    <property type="entry name" value="ENDONUCLEASE/EXONUCLEASE/PHOSPHATASE FAMILY DOMAIN-CONTAINING PROTEIN 1"/>
    <property type="match status" value="1"/>
</dbReference>
<dbReference type="GO" id="GO:0015627">
    <property type="term" value="C:type II protein secretion system complex"/>
    <property type="evidence" value="ECO:0007669"/>
    <property type="project" value="TreeGrafter"/>
</dbReference>
<keyword evidence="2" id="KW-0472">Membrane</keyword>
<dbReference type="EMBL" id="VZAH01000078">
    <property type="protein sequence ID" value="MQP14277.1"/>
    <property type="molecule type" value="Genomic_DNA"/>
</dbReference>
<evidence type="ECO:0000313" key="3">
    <source>
        <dbReference type="EMBL" id="MQP14277.1"/>
    </source>
</evidence>
<proteinExistence type="predicted"/>
<feature type="compositionally biased region" description="Polar residues" evidence="1">
    <location>
        <begin position="43"/>
        <end position="53"/>
    </location>
</feature>
<feature type="transmembrane region" description="Helical" evidence="2">
    <location>
        <begin position="16"/>
        <end position="34"/>
    </location>
</feature>
<feature type="region of interest" description="Disordered" evidence="1">
    <location>
        <begin position="43"/>
        <end position="65"/>
    </location>
</feature>
<dbReference type="Proteomes" id="UP000477980">
    <property type="component" value="Unassembled WGS sequence"/>
</dbReference>
<gene>
    <name evidence="3" type="ORF">F7D25_07615</name>
</gene>
<organism evidence="3 4">
    <name type="scientific">Segatella copri</name>
    <dbReference type="NCBI Taxonomy" id="165179"/>
    <lineage>
        <taxon>Bacteria</taxon>
        <taxon>Pseudomonadati</taxon>
        <taxon>Bacteroidota</taxon>
        <taxon>Bacteroidia</taxon>
        <taxon>Bacteroidales</taxon>
        <taxon>Prevotellaceae</taxon>
        <taxon>Segatella</taxon>
    </lineage>
</organism>
<dbReference type="Gene3D" id="1.10.150.280">
    <property type="entry name" value="AF1531-like domain"/>
    <property type="match status" value="3"/>
</dbReference>